<evidence type="ECO:0000313" key="1">
    <source>
        <dbReference type="EMBL" id="WLV79819.1"/>
    </source>
</evidence>
<dbReference type="RefSeq" id="WP_225362688.1">
    <property type="nucleotide sequence ID" value="NZ_CP132483.1"/>
</dbReference>
<sequence>MGRTYTLAGKQYDYVNKAKDLGAQGRGNIIILQDPNNGQYFCILSASYKFAWAMI</sequence>
<protein>
    <submittedName>
        <fullName evidence="1">Uncharacterized protein</fullName>
    </submittedName>
</protein>
<dbReference type="Proteomes" id="UP001230566">
    <property type="component" value="Chromosome"/>
</dbReference>
<proteinExistence type="predicted"/>
<reference evidence="1 2" key="1">
    <citation type="submission" date="2023-08" db="EMBL/GenBank/DDBJ databases">
        <authorList>
            <person name="Buchebner-Jance M."/>
        </authorList>
    </citation>
    <scope>NUCLEOTIDE SEQUENCE [LARGE SCALE GENOMIC DNA]</scope>
    <source>
        <strain evidence="1 2">NCIMB 15473</strain>
    </source>
</reference>
<gene>
    <name evidence="1" type="ORF">LACSTY_001851</name>
</gene>
<accession>A0ABY9L7V5</accession>
<evidence type="ECO:0000313" key="2">
    <source>
        <dbReference type="Proteomes" id="UP001230566"/>
    </source>
</evidence>
<dbReference type="EMBL" id="CP132483">
    <property type="protein sequence ID" value="WLV79819.1"/>
    <property type="molecule type" value="Genomic_DNA"/>
</dbReference>
<keyword evidence="2" id="KW-1185">Reference proteome</keyword>
<organism evidence="1 2">
    <name type="scientific">Lacticaseibacillus styriensis</name>
    <dbReference type="NCBI Taxonomy" id="3068306"/>
    <lineage>
        <taxon>Bacteria</taxon>
        <taxon>Bacillati</taxon>
        <taxon>Bacillota</taxon>
        <taxon>Bacilli</taxon>
        <taxon>Lactobacillales</taxon>
        <taxon>Lactobacillaceae</taxon>
        <taxon>Lacticaseibacillus</taxon>
    </lineage>
</organism>
<name>A0ABY9L7V5_9LACO</name>